<dbReference type="KEGG" id="flh:EJ997_09530"/>
<name>A0A3S9PYX4_9ACTO</name>
<keyword evidence="3" id="KW-1185">Reference proteome</keyword>
<dbReference type="EMBL" id="CP034593">
    <property type="protein sequence ID" value="AZQ77542.1"/>
    <property type="molecule type" value="Genomic_DNA"/>
</dbReference>
<dbReference type="PANTHER" id="PTHR36456">
    <property type="entry name" value="UPF0232 PROTEIN SCO3875"/>
    <property type="match status" value="1"/>
</dbReference>
<dbReference type="OrthoDB" id="5516926at2"/>
<accession>A0A3S9PYX4</accession>
<dbReference type="AlphaFoldDB" id="A0A3S9PYX4"/>
<feature type="region of interest" description="Disordered" evidence="1">
    <location>
        <begin position="83"/>
        <end position="107"/>
    </location>
</feature>
<protein>
    <submittedName>
        <fullName evidence="2">DUF721 domain-containing protein</fullName>
    </submittedName>
</protein>
<dbReference type="InterPro" id="IPR007922">
    <property type="entry name" value="DciA-like"/>
</dbReference>
<dbReference type="Proteomes" id="UP000280344">
    <property type="component" value="Chromosome"/>
</dbReference>
<organism evidence="2 3">
    <name type="scientific">Flaviflexus ciconiae</name>
    <dbReference type="NCBI Taxonomy" id="2496867"/>
    <lineage>
        <taxon>Bacteria</taxon>
        <taxon>Bacillati</taxon>
        <taxon>Actinomycetota</taxon>
        <taxon>Actinomycetes</taxon>
        <taxon>Actinomycetales</taxon>
        <taxon>Actinomycetaceae</taxon>
        <taxon>Flaviflexus</taxon>
    </lineage>
</organism>
<reference evidence="2 3" key="1">
    <citation type="submission" date="2018-12" db="EMBL/GenBank/DDBJ databases">
        <title>Complete genome sequence of Flaviflexus sp. H23T48.</title>
        <authorList>
            <person name="Bae J.-W."/>
            <person name="Lee J.-Y."/>
        </authorList>
    </citation>
    <scope>NUCLEOTIDE SEQUENCE [LARGE SCALE GENOMIC DNA]</scope>
    <source>
        <strain evidence="2 3">H23T48</strain>
    </source>
</reference>
<sequence length="219" mass="24411">MMMFPRNYPGQGSGCMTARWKPMKSEEARAKNRAETGDDVCLHALEWARQMQERHGYRRVGKPKPFAGKGARRDESLIPRKLAVQTPGPGWGDVGSGPRPSWRDPRPIGESLNAFVKGSGWSRQLQVAKLRTDWAKIVGETVSKHAALDSFEEGVLTIMTSSTAWAVNLRSMIPLIEKAIVDHVGEDVVESIVIKNQPQVSWKRGLFSVQGRGVRDTYD</sequence>
<evidence type="ECO:0000256" key="1">
    <source>
        <dbReference type="SAM" id="MobiDB-lite"/>
    </source>
</evidence>
<dbReference type="PANTHER" id="PTHR36456:SF1">
    <property type="entry name" value="UPF0232 PROTEIN SCO3875"/>
    <property type="match status" value="1"/>
</dbReference>
<evidence type="ECO:0000313" key="3">
    <source>
        <dbReference type="Proteomes" id="UP000280344"/>
    </source>
</evidence>
<evidence type="ECO:0000313" key="2">
    <source>
        <dbReference type="EMBL" id="AZQ77542.1"/>
    </source>
</evidence>
<dbReference type="Pfam" id="PF05258">
    <property type="entry name" value="DciA"/>
    <property type="match status" value="1"/>
</dbReference>
<gene>
    <name evidence="2" type="ORF">EJ997_09530</name>
</gene>
<proteinExistence type="predicted"/>